<protein>
    <submittedName>
        <fullName evidence="12">Uncharacterized protein</fullName>
    </submittedName>
</protein>
<name>A0A9P0BDT3_BRAAE</name>
<dbReference type="Pfam" id="PF13912">
    <property type="entry name" value="zf-C2H2_6"/>
    <property type="match status" value="1"/>
</dbReference>
<feature type="binding site" evidence="8">
    <location>
        <position position="6"/>
    </location>
    <ligand>
        <name>Zn(2+)</name>
        <dbReference type="ChEBI" id="CHEBI:29105"/>
    </ligand>
</feature>
<comment type="subcellular location">
    <subcellularLocation>
        <location evidence="1">Nucleus</location>
    </subcellularLocation>
</comment>
<evidence type="ECO:0000256" key="3">
    <source>
        <dbReference type="ARBA" id="ARBA00022737"/>
    </source>
</evidence>
<gene>
    <name evidence="12" type="ORF">MELIAE_LOCUS10855</name>
</gene>
<dbReference type="EMBL" id="OV121138">
    <property type="protein sequence ID" value="CAH0561290.1"/>
    <property type="molecule type" value="Genomic_DNA"/>
</dbReference>
<dbReference type="FunFam" id="3.30.160.60:FF:000145">
    <property type="entry name" value="Zinc finger protein 574"/>
    <property type="match status" value="1"/>
</dbReference>
<dbReference type="GO" id="GO:0000981">
    <property type="term" value="F:DNA-binding transcription factor activity, RNA polymerase II-specific"/>
    <property type="evidence" value="ECO:0007669"/>
    <property type="project" value="TreeGrafter"/>
</dbReference>
<dbReference type="InterPro" id="IPR013087">
    <property type="entry name" value="Znf_C2H2_type"/>
</dbReference>
<dbReference type="PROSITE" id="PS50157">
    <property type="entry name" value="ZINC_FINGER_C2H2_2"/>
    <property type="match status" value="6"/>
</dbReference>
<keyword evidence="13" id="KW-1185">Reference proteome</keyword>
<keyword evidence="6" id="KW-0539">Nucleus</keyword>
<feature type="domain" description="C2H2-type" evidence="10">
    <location>
        <begin position="483"/>
        <end position="505"/>
    </location>
</feature>
<dbReference type="GO" id="GO:0008270">
    <property type="term" value="F:zinc ion binding"/>
    <property type="evidence" value="ECO:0007669"/>
    <property type="project" value="UniProtKB-UniRule"/>
</dbReference>
<feature type="region of interest" description="Disordered" evidence="9">
    <location>
        <begin position="131"/>
        <end position="162"/>
    </location>
</feature>
<feature type="compositionally biased region" description="Acidic residues" evidence="9">
    <location>
        <begin position="131"/>
        <end position="158"/>
    </location>
</feature>
<reference evidence="12" key="1">
    <citation type="submission" date="2021-12" db="EMBL/GenBank/DDBJ databases">
        <authorList>
            <person name="King R."/>
        </authorList>
    </citation>
    <scope>NUCLEOTIDE SEQUENCE</scope>
</reference>
<dbReference type="InterPro" id="IPR012934">
    <property type="entry name" value="Znf_AD"/>
</dbReference>
<dbReference type="PANTHER" id="PTHR24394:SF29">
    <property type="entry name" value="MYONEURIN"/>
    <property type="match status" value="1"/>
</dbReference>
<evidence type="ECO:0000256" key="2">
    <source>
        <dbReference type="ARBA" id="ARBA00022723"/>
    </source>
</evidence>
<dbReference type="InterPro" id="IPR036236">
    <property type="entry name" value="Znf_C2H2_sf"/>
</dbReference>
<dbReference type="Pfam" id="PF00096">
    <property type="entry name" value="zf-C2H2"/>
    <property type="match status" value="3"/>
</dbReference>
<dbReference type="PROSITE" id="PS00028">
    <property type="entry name" value="ZINC_FINGER_C2H2_1"/>
    <property type="match status" value="7"/>
</dbReference>
<keyword evidence="3" id="KW-0677">Repeat</keyword>
<feature type="domain" description="C2H2-type" evidence="10">
    <location>
        <begin position="395"/>
        <end position="423"/>
    </location>
</feature>
<proteinExistence type="predicted"/>
<feature type="domain" description="ZAD" evidence="11">
    <location>
        <begin position="4"/>
        <end position="74"/>
    </location>
</feature>
<dbReference type="FunFam" id="3.30.160.60:FF:000100">
    <property type="entry name" value="Zinc finger 45-like"/>
    <property type="match status" value="1"/>
</dbReference>
<dbReference type="SUPFAM" id="SSF57667">
    <property type="entry name" value="beta-beta-alpha zinc fingers"/>
    <property type="match status" value="4"/>
</dbReference>
<feature type="domain" description="C2H2-type" evidence="10">
    <location>
        <begin position="229"/>
        <end position="257"/>
    </location>
</feature>
<dbReference type="PANTHER" id="PTHR24394">
    <property type="entry name" value="ZINC FINGER PROTEIN"/>
    <property type="match status" value="1"/>
</dbReference>
<dbReference type="OrthoDB" id="8823111at2759"/>
<evidence type="ECO:0000256" key="6">
    <source>
        <dbReference type="ARBA" id="ARBA00023242"/>
    </source>
</evidence>
<keyword evidence="2 8" id="KW-0479">Metal-binding</keyword>
<dbReference type="Pfam" id="PF13894">
    <property type="entry name" value="zf-C2H2_4"/>
    <property type="match status" value="1"/>
</dbReference>
<evidence type="ECO:0000256" key="5">
    <source>
        <dbReference type="ARBA" id="ARBA00022833"/>
    </source>
</evidence>
<evidence type="ECO:0000256" key="7">
    <source>
        <dbReference type="PROSITE-ProRule" id="PRU00042"/>
    </source>
</evidence>
<dbReference type="GO" id="GO:0005634">
    <property type="term" value="C:nucleus"/>
    <property type="evidence" value="ECO:0007669"/>
    <property type="project" value="UniProtKB-SubCell"/>
</dbReference>
<evidence type="ECO:0000256" key="8">
    <source>
        <dbReference type="PROSITE-ProRule" id="PRU01263"/>
    </source>
</evidence>
<feature type="binding site" evidence="8">
    <location>
        <position position="9"/>
    </location>
    <ligand>
        <name>Zn(2+)</name>
        <dbReference type="ChEBI" id="CHEBI:29105"/>
    </ligand>
</feature>
<dbReference type="Gene3D" id="3.30.160.60">
    <property type="entry name" value="Classic Zinc Finger"/>
    <property type="match status" value="6"/>
</dbReference>
<dbReference type="AlphaFoldDB" id="A0A9P0BDT3"/>
<keyword evidence="5 8" id="KW-0862">Zinc</keyword>
<dbReference type="SMART" id="SM00355">
    <property type="entry name" value="ZnF_C2H2"/>
    <property type="match status" value="11"/>
</dbReference>
<feature type="domain" description="C2H2-type" evidence="10">
    <location>
        <begin position="366"/>
        <end position="394"/>
    </location>
</feature>
<feature type="domain" description="C2H2-type" evidence="10">
    <location>
        <begin position="452"/>
        <end position="475"/>
    </location>
</feature>
<evidence type="ECO:0000313" key="12">
    <source>
        <dbReference type="EMBL" id="CAH0561290.1"/>
    </source>
</evidence>
<accession>A0A9P0BDT3</accession>
<organism evidence="12 13">
    <name type="scientific">Brassicogethes aeneus</name>
    <name type="common">Rape pollen beetle</name>
    <name type="synonym">Meligethes aeneus</name>
    <dbReference type="NCBI Taxonomy" id="1431903"/>
    <lineage>
        <taxon>Eukaryota</taxon>
        <taxon>Metazoa</taxon>
        <taxon>Ecdysozoa</taxon>
        <taxon>Arthropoda</taxon>
        <taxon>Hexapoda</taxon>
        <taxon>Insecta</taxon>
        <taxon>Pterygota</taxon>
        <taxon>Neoptera</taxon>
        <taxon>Endopterygota</taxon>
        <taxon>Coleoptera</taxon>
        <taxon>Polyphaga</taxon>
        <taxon>Cucujiformia</taxon>
        <taxon>Nitidulidae</taxon>
        <taxon>Meligethinae</taxon>
        <taxon>Brassicogethes</taxon>
    </lineage>
</organism>
<evidence type="ECO:0000313" key="13">
    <source>
        <dbReference type="Proteomes" id="UP001154078"/>
    </source>
</evidence>
<feature type="domain" description="C2H2-type" evidence="10">
    <location>
        <begin position="424"/>
        <end position="451"/>
    </location>
</feature>
<evidence type="ECO:0000256" key="1">
    <source>
        <dbReference type="ARBA" id="ARBA00004123"/>
    </source>
</evidence>
<dbReference type="Proteomes" id="UP001154078">
    <property type="component" value="Chromosome 7"/>
</dbReference>
<evidence type="ECO:0000256" key="4">
    <source>
        <dbReference type="ARBA" id="ARBA00022771"/>
    </source>
</evidence>
<evidence type="ECO:0000256" key="9">
    <source>
        <dbReference type="SAM" id="MobiDB-lite"/>
    </source>
</evidence>
<evidence type="ECO:0000259" key="11">
    <source>
        <dbReference type="PROSITE" id="PS51915"/>
    </source>
</evidence>
<evidence type="ECO:0000259" key="10">
    <source>
        <dbReference type="PROSITE" id="PS50157"/>
    </source>
</evidence>
<feature type="binding site" evidence="8">
    <location>
        <position position="50"/>
    </location>
    <ligand>
        <name>Zn(2+)</name>
        <dbReference type="ChEBI" id="CHEBI:29105"/>
    </ligand>
</feature>
<dbReference type="PROSITE" id="PS51915">
    <property type="entry name" value="ZAD"/>
    <property type="match status" value="1"/>
</dbReference>
<keyword evidence="4 7" id="KW-0863">Zinc-finger</keyword>
<dbReference type="SUPFAM" id="SSF57716">
    <property type="entry name" value="Glucocorticoid receptor-like (DNA-binding domain)"/>
    <property type="match status" value="1"/>
</dbReference>
<sequence>MSEKICRLCLGQAVVSYSLLDENGMEMLEALINIKVTEQEKNATTACIKCWLNLKLAYNIQQEVEEDNTHIKKEVQGYENNEEDFVSSILNEEEIIEDDQNSLFESVENGVILIKGEFTDEPELFENIIEEEEEQDDENEELEQGNGENEEEAPEENSENPTITKIITGGTQFTCVICGDNLTEDSIESHVRKHFLNPQHCDECDKTFPNLNSYKAHIVSDHDSKFETYNCSNCNASFQYKSLYNLHVKKAHNTDLRQRFALKMVRPKKTSETDTFEDESTNGIYTCPVCNKTFNEQEKKRFEVHVKVHQRKECPVCHAMITVSNLKKHVSAHSATPSVCHLCGATCKNYDSLRGHLYYTHSTNSFPCEHCGKIFKKSYAKRLHVKKEHTGEKNHICDTCGKGFFTHYCLNKHIRMTHMKLRPHVCEHCNKGFSSKFALRTHVRQHTNDAPYKCDICGEGFRQNVSLRVHKKNKHDIVEVKNCECKVCGKMFVSKWAVLSHMRLH</sequence>
<feature type="binding site" evidence="8">
    <location>
        <position position="47"/>
    </location>
    <ligand>
        <name>Zn(2+)</name>
        <dbReference type="ChEBI" id="CHEBI:29105"/>
    </ligand>
</feature>